<name>A0ACC0KVU8_CHOFU</name>
<evidence type="ECO:0000313" key="2">
    <source>
        <dbReference type="Proteomes" id="UP001064048"/>
    </source>
</evidence>
<reference evidence="1 2" key="1">
    <citation type="journal article" date="2022" name="Genome Biol. Evol.">
        <title>The Spruce Budworm Genome: Reconstructing the Evolutionary History of Antifreeze Proteins.</title>
        <authorList>
            <person name="Beliveau C."/>
            <person name="Gagne P."/>
            <person name="Picq S."/>
            <person name="Vernygora O."/>
            <person name="Keeling C.I."/>
            <person name="Pinkney K."/>
            <person name="Doucet D."/>
            <person name="Wen F."/>
            <person name="Johnston J.S."/>
            <person name="Maaroufi H."/>
            <person name="Boyle B."/>
            <person name="Laroche J."/>
            <person name="Dewar K."/>
            <person name="Juretic N."/>
            <person name="Blackburn G."/>
            <person name="Nisole A."/>
            <person name="Brunet B."/>
            <person name="Brandao M."/>
            <person name="Lumley L."/>
            <person name="Duan J."/>
            <person name="Quan G."/>
            <person name="Lucarotti C.J."/>
            <person name="Roe A.D."/>
            <person name="Sperling F.A.H."/>
            <person name="Levesque R.C."/>
            <person name="Cusson M."/>
        </authorList>
    </citation>
    <scope>NUCLEOTIDE SEQUENCE [LARGE SCALE GENOMIC DNA]</scope>
    <source>
        <strain evidence="1">Glfc:IPQL:Cfum</strain>
    </source>
</reference>
<dbReference type="Proteomes" id="UP001064048">
    <property type="component" value="Chromosome 2"/>
</dbReference>
<evidence type="ECO:0000313" key="1">
    <source>
        <dbReference type="EMBL" id="KAI8440427.1"/>
    </source>
</evidence>
<organism evidence="1 2">
    <name type="scientific">Choristoneura fumiferana</name>
    <name type="common">Spruce budworm moth</name>
    <name type="synonym">Archips fumiferana</name>
    <dbReference type="NCBI Taxonomy" id="7141"/>
    <lineage>
        <taxon>Eukaryota</taxon>
        <taxon>Metazoa</taxon>
        <taxon>Ecdysozoa</taxon>
        <taxon>Arthropoda</taxon>
        <taxon>Hexapoda</taxon>
        <taxon>Insecta</taxon>
        <taxon>Pterygota</taxon>
        <taxon>Neoptera</taxon>
        <taxon>Endopterygota</taxon>
        <taxon>Lepidoptera</taxon>
        <taxon>Glossata</taxon>
        <taxon>Ditrysia</taxon>
        <taxon>Tortricoidea</taxon>
        <taxon>Tortricidae</taxon>
        <taxon>Tortricinae</taxon>
        <taxon>Choristoneura</taxon>
    </lineage>
</organism>
<keyword evidence="2" id="KW-1185">Reference proteome</keyword>
<sequence>MDLIETDGKTSINMLQAVNFISKAWKEVTAATIQHPFLHAGLCNGQTVETNQFDSEDNLPLNEWIKQFNISENFNEDLKTYESIDEDVATTGPLTDEQILDLVSKRKEKLKEMSEDEEDDRVDDSDSPPTIQQALDAAKRQSMTAQRKRGESHVNNTDVQDLSAKLKLMEAGGDAPVEPVVPTDHHIYCNIHVGKDALLEQRSNAYRIHSKYSVELQLIMT</sequence>
<gene>
    <name evidence="1" type="ORF">MSG28_001737</name>
</gene>
<comment type="caution">
    <text evidence="1">The sequence shown here is derived from an EMBL/GenBank/DDBJ whole genome shotgun (WGS) entry which is preliminary data.</text>
</comment>
<accession>A0ACC0KVU8</accession>
<protein>
    <submittedName>
        <fullName evidence="1">Uncharacterized protein</fullName>
    </submittedName>
</protein>
<proteinExistence type="predicted"/>
<dbReference type="EMBL" id="CM046102">
    <property type="protein sequence ID" value="KAI8440427.1"/>
    <property type="molecule type" value="Genomic_DNA"/>
</dbReference>